<name>A0A831LI97_9BACT</name>
<comment type="caution">
    <text evidence="1">The sequence shown here is derived from an EMBL/GenBank/DDBJ whole genome shotgun (WGS) entry which is preliminary data.</text>
</comment>
<dbReference type="AlphaFoldDB" id="A0A831LI97"/>
<dbReference type="EMBL" id="DSDK01000036">
    <property type="protein sequence ID" value="HDR50113.1"/>
    <property type="molecule type" value="Genomic_DNA"/>
</dbReference>
<dbReference type="Proteomes" id="UP000886047">
    <property type="component" value="Unassembled WGS sequence"/>
</dbReference>
<accession>A0A831LI97</accession>
<gene>
    <name evidence="1" type="ORF">ENN90_00630</name>
</gene>
<proteinExistence type="predicted"/>
<evidence type="ECO:0000313" key="1">
    <source>
        <dbReference type="EMBL" id="HDR50113.1"/>
    </source>
</evidence>
<reference evidence="1" key="1">
    <citation type="journal article" date="2020" name="mSystems">
        <title>Genome- and Community-Level Interaction Insights into Carbon Utilization and Element Cycling Functions of Hydrothermarchaeota in Hydrothermal Sediment.</title>
        <authorList>
            <person name="Zhou Z."/>
            <person name="Liu Y."/>
            <person name="Xu W."/>
            <person name="Pan J."/>
            <person name="Luo Z.H."/>
            <person name="Li M."/>
        </authorList>
    </citation>
    <scope>NUCLEOTIDE SEQUENCE [LARGE SCALE GENOMIC DNA]</scope>
    <source>
        <strain evidence="1">SpSt-1217</strain>
    </source>
</reference>
<organism evidence="1">
    <name type="scientific">Mariniphaga anaerophila</name>
    <dbReference type="NCBI Taxonomy" id="1484053"/>
    <lineage>
        <taxon>Bacteria</taxon>
        <taxon>Pseudomonadati</taxon>
        <taxon>Bacteroidota</taxon>
        <taxon>Bacteroidia</taxon>
        <taxon>Marinilabiliales</taxon>
        <taxon>Prolixibacteraceae</taxon>
        <taxon>Mariniphaga</taxon>
    </lineage>
</organism>
<protein>
    <recommendedName>
        <fullName evidence="2">Type VI secretion, VC_A0110, EvfL, ImpJ, VasE</fullName>
    </recommendedName>
</protein>
<evidence type="ECO:0008006" key="2">
    <source>
        <dbReference type="Google" id="ProtNLM"/>
    </source>
</evidence>
<sequence>MKHYHVNWQNGMNISKTHFLQMENAFSDELTDARAVFLNSRNYGLLPVNAGEETSVKTVIKMDNQKFLKVKIFRCLAVTRGGGQIEITEEHQLPELETDISLELSQYAQNEGSEFFILLTVDPFNRQPFGELNEEEDPPRYPFTIPGFRISVISADNLNKEGVHPLSFFIGKMKIEQGVPTVCDDYIPPCMTVRSHLKINEFCEFAEKFFSQMELDLLSINRKINEKNQDTNLAKSVFKLSENLLSYISANHLRMRYEIPDLPPIHLFMYIANAARVIRNTIDSAAAASKEELLNYFTNWSELKQGDFEKLLVYCINFEYRHFDILFSVEQFGEFIQIIARLFDKLESLAYIGKKKETSIFVKEQKPGRSFLAD</sequence>